<proteinExistence type="predicted"/>
<accession>A3IJN0</accession>
<organism evidence="1 2">
    <name type="scientific">Crocosphaera chwakensis CCY0110</name>
    <dbReference type="NCBI Taxonomy" id="391612"/>
    <lineage>
        <taxon>Bacteria</taxon>
        <taxon>Bacillati</taxon>
        <taxon>Cyanobacteriota</taxon>
        <taxon>Cyanophyceae</taxon>
        <taxon>Oscillatoriophycideae</taxon>
        <taxon>Chroococcales</taxon>
        <taxon>Aphanothecaceae</taxon>
        <taxon>Crocosphaera</taxon>
        <taxon>Crocosphaera chwakensis</taxon>
    </lineage>
</organism>
<protein>
    <submittedName>
        <fullName evidence="1">Uncharacterized protein</fullName>
    </submittedName>
</protein>
<keyword evidence="2" id="KW-1185">Reference proteome</keyword>
<comment type="caution">
    <text evidence="1">The sequence shown here is derived from an EMBL/GenBank/DDBJ whole genome shotgun (WGS) entry which is preliminary data.</text>
</comment>
<evidence type="ECO:0000313" key="2">
    <source>
        <dbReference type="Proteomes" id="UP000003781"/>
    </source>
</evidence>
<dbReference type="Proteomes" id="UP000003781">
    <property type="component" value="Unassembled WGS sequence"/>
</dbReference>
<name>A3IJN0_9CHRO</name>
<reference evidence="1 2" key="1">
    <citation type="submission" date="2007-03" db="EMBL/GenBank/DDBJ databases">
        <authorList>
            <person name="Stal L."/>
            <person name="Ferriera S."/>
            <person name="Johnson J."/>
            <person name="Kravitz S."/>
            <person name="Beeson K."/>
            <person name="Sutton G."/>
            <person name="Rogers Y.-H."/>
            <person name="Friedman R."/>
            <person name="Frazier M."/>
            <person name="Venter J.C."/>
        </authorList>
    </citation>
    <scope>NUCLEOTIDE SEQUENCE [LARGE SCALE GENOMIC DNA]</scope>
    <source>
        <strain evidence="1 2">CCY0110</strain>
    </source>
</reference>
<evidence type="ECO:0000313" key="1">
    <source>
        <dbReference type="EMBL" id="EAZ94012.1"/>
    </source>
</evidence>
<sequence>MITFSFRPRNQSDLPSIAASVKTRVVSWKEAALIKLSVFKEALVIPNKTGVYLAGAPPVIAIASFTCSICRNSTNSPGSMVVSPPSSTRTLAVI</sequence>
<dbReference type="AlphaFoldDB" id="A3IJN0"/>
<dbReference type="EMBL" id="AAXW01000002">
    <property type="protein sequence ID" value="EAZ94012.1"/>
    <property type="molecule type" value="Genomic_DNA"/>
</dbReference>
<gene>
    <name evidence="1" type="ORF">CY0110_19492</name>
</gene>